<organism evidence="2 3">
    <name type="scientific">Neurospora intermedia</name>
    <dbReference type="NCBI Taxonomy" id="5142"/>
    <lineage>
        <taxon>Eukaryota</taxon>
        <taxon>Fungi</taxon>
        <taxon>Dikarya</taxon>
        <taxon>Ascomycota</taxon>
        <taxon>Pezizomycotina</taxon>
        <taxon>Sordariomycetes</taxon>
        <taxon>Sordariomycetidae</taxon>
        <taxon>Sordariales</taxon>
        <taxon>Sordariaceae</taxon>
        <taxon>Neurospora</taxon>
    </lineage>
</organism>
<proteinExistence type="predicted"/>
<gene>
    <name evidence="2" type="ORF">QR685DRAFT_520446</name>
</gene>
<comment type="caution">
    <text evidence="2">The sequence shown here is derived from an EMBL/GenBank/DDBJ whole genome shotgun (WGS) entry which is preliminary data.</text>
</comment>
<feature type="signal peptide" evidence="1">
    <location>
        <begin position="1"/>
        <end position="18"/>
    </location>
</feature>
<evidence type="ECO:0000313" key="2">
    <source>
        <dbReference type="EMBL" id="KAL0471897.1"/>
    </source>
</evidence>
<reference evidence="2 3" key="1">
    <citation type="submission" date="2023-09" db="EMBL/GenBank/DDBJ databases">
        <title>Multi-omics analysis of a traditional fermented food reveals byproduct-associated fungal strains for waste-to-food upcycling.</title>
        <authorList>
            <consortium name="Lawrence Berkeley National Laboratory"/>
            <person name="Rekdal V.M."/>
            <person name="Villalobos-Escobedo J.M."/>
            <person name="Rodriguez-Valeron N."/>
            <person name="Garcia M.O."/>
            <person name="Vasquez D.P."/>
            <person name="Damayanti I."/>
            <person name="Sorensen P.M."/>
            <person name="Baidoo E.E."/>
            <person name="De Carvalho A.C."/>
            <person name="Riley R."/>
            <person name="Lipzen A."/>
            <person name="He G."/>
            <person name="Yan M."/>
            <person name="Haridas S."/>
            <person name="Daum C."/>
            <person name="Yoshinaga Y."/>
            <person name="Ng V."/>
            <person name="Grigoriev I.V."/>
            <person name="Munk R."/>
            <person name="Nuraida L."/>
            <person name="Wijaya C.H."/>
            <person name="Morales P.-C."/>
            <person name="Keasling J.D."/>
        </authorList>
    </citation>
    <scope>NUCLEOTIDE SEQUENCE [LARGE SCALE GENOMIC DNA]</scope>
    <source>
        <strain evidence="2 3">FGSC 2613</strain>
    </source>
</reference>
<dbReference type="Proteomes" id="UP001451303">
    <property type="component" value="Unassembled WGS sequence"/>
</dbReference>
<dbReference type="EMBL" id="JAVLET010000003">
    <property type="protein sequence ID" value="KAL0471897.1"/>
    <property type="molecule type" value="Genomic_DNA"/>
</dbReference>
<keyword evidence="3" id="KW-1185">Reference proteome</keyword>
<sequence length="71" mass="8374">MFVCCLWIFAVVVQLALAHRSCLDVQCPWLICFSLLRFRRLLFILHLSDSRPFNPQFPFPCRTSRQFQIAG</sequence>
<protein>
    <recommendedName>
        <fullName evidence="4">Secreted protein</fullName>
    </recommendedName>
</protein>
<keyword evidence="1" id="KW-0732">Signal</keyword>
<evidence type="ECO:0000256" key="1">
    <source>
        <dbReference type="SAM" id="SignalP"/>
    </source>
</evidence>
<evidence type="ECO:0000313" key="3">
    <source>
        <dbReference type="Proteomes" id="UP001451303"/>
    </source>
</evidence>
<evidence type="ECO:0008006" key="4">
    <source>
        <dbReference type="Google" id="ProtNLM"/>
    </source>
</evidence>
<accession>A0ABR3DHP0</accession>
<feature type="chain" id="PRO_5045245323" description="Secreted protein" evidence="1">
    <location>
        <begin position="19"/>
        <end position="71"/>
    </location>
</feature>
<name>A0ABR3DHP0_NEUIN</name>